<proteinExistence type="predicted"/>
<accession>A0A0P7B857</accession>
<reference evidence="1 2" key="1">
    <citation type="submission" date="2015-09" db="EMBL/GenBank/DDBJ databases">
        <title>Draft genome of a European isolate of the apple canker pathogen Neonectria ditissima.</title>
        <authorList>
            <person name="Gomez-Cortecero A."/>
            <person name="Harrison R.J."/>
            <person name="Armitage A.D."/>
        </authorList>
    </citation>
    <scope>NUCLEOTIDE SEQUENCE [LARGE SCALE GENOMIC DNA]</scope>
    <source>
        <strain evidence="1 2">R09/05</strain>
    </source>
</reference>
<dbReference type="InterPro" id="IPR036941">
    <property type="entry name" value="Rcpt_L-dom_sf"/>
</dbReference>
<evidence type="ECO:0000313" key="1">
    <source>
        <dbReference type="EMBL" id="KPM36565.1"/>
    </source>
</evidence>
<organism evidence="1 2">
    <name type="scientific">Neonectria ditissima</name>
    <dbReference type="NCBI Taxonomy" id="78410"/>
    <lineage>
        <taxon>Eukaryota</taxon>
        <taxon>Fungi</taxon>
        <taxon>Dikarya</taxon>
        <taxon>Ascomycota</taxon>
        <taxon>Pezizomycotina</taxon>
        <taxon>Sordariomycetes</taxon>
        <taxon>Hypocreomycetidae</taxon>
        <taxon>Hypocreales</taxon>
        <taxon>Nectriaceae</taxon>
        <taxon>Neonectria</taxon>
    </lineage>
</organism>
<dbReference type="SUPFAM" id="SSF52058">
    <property type="entry name" value="L domain-like"/>
    <property type="match status" value="1"/>
</dbReference>
<dbReference type="EMBL" id="LKCW01000198">
    <property type="protein sequence ID" value="KPM36565.1"/>
    <property type="molecule type" value="Genomic_DNA"/>
</dbReference>
<evidence type="ECO:0008006" key="3">
    <source>
        <dbReference type="Google" id="ProtNLM"/>
    </source>
</evidence>
<dbReference type="Proteomes" id="UP000050424">
    <property type="component" value="Unassembled WGS sequence"/>
</dbReference>
<evidence type="ECO:0000313" key="2">
    <source>
        <dbReference type="Proteomes" id="UP000050424"/>
    </source>
</evidence>
<dbReference type="AlphaFoldDB" id="A0A0P7B857"/>
<sequence length="451" mass="50344">MLIEILGVARAVTCQNVTISNATEAASIRRGCKIITGNLVFEKVQEDINLDGVEEIIGHVYHEDSDCDPYSTKAQPCVPPPSNFSISSSTLVKVGGYFKFREFAGLTELRLPNLTTVYESMDLQRQHYLQRLDMTKLSAVGDFSLDAMSLKSLKHESLKSFTQESGQVSLKTSIESVDSFFTYPIPANETGTDREGHFSVQLTVPNVKHFTLGWPKVNNVNLQTESNLNITFGTANTTSVKIKEVLLSSDIAFRRHEAVKNLTIKRLSLKGSTTKHFNVSVDHLSSLLVMENYDLASIELPPKAVDWKNFDLYVVGCSHLNLTSEYRVTDDGHKERIWYWPQYNMSSVSISGTPISNDFFETFLQAPKGADSSDVPKVREYFALSPLSTRYGNKAELNCTPFEELRKRGVLPEDYFCEDVTLQEESVASLTAVHESVLLALGFLATALFCI</sequence>
<keyword evidence="2" id="KW-1185">Reference proteome</keyword>
<gene>
    <name evidence="1" type="ORF">AK830_g9983</name>
</gene>
<protein>
    <recommendedName>
        <fullName evidence="3">Receptor L-domain domain-containing protein</fullName>
    </recommendedName>
</protein>
<comment type="caution">
    <text evidence="1">The sequence shown here is derived from an EMBL/GenBank/DDBJ whole genome shotgun (WGS) entry which is preliminary data.</text>
</comment>
<dbReference type="OrthoDB" id="536881at2759"/>
<dbReference type="Gene3D" id="3.80.20.20">
    <property type="entry name" value="Receptor L-domain"/>
    <property type="match status" value="1"/>
</dbReference>
<name>A0A0P7B857_9HYPO</name>